<reference evidence="1 2" key="1">
    <citation type="submission" date="2016-01" db="EMBL/GenBank/DDBJ databases">
        <title>The new phylogeny of the genus Mycobacterium.</title>
        <authorList>
            <person name="Tarcisio F."/>
            <person name="Conor M."/>
            <person name="Antonella G."/>
            <person name="Elisabetta G."/>
            <person name="Giulia F.S."/>
            <person name="Sara T."/>
            <person name="Anna F."/>
            <person name="Clotilde B."/>
            <person name="Roberto B."/>
            <person name="Veronica D.S."/>
            <person name="Fabio R."/>
            <person name="Monica P."/>
            <person name="Olivier J."/>
            <person name="Enrico T."/>
            <person name="Nicola S."/>
        </authorList>
    </citation>
    <scope>NUCLEOTIDE SEQUENCE [LARGE SCALE GENOMIC DNA]</scope>
    <source>
        <strain evidence="1 2">DSM 44572</strain>
    </source>
</reference>
<gene>
    <name evidence="1" type="ORF">AWC19_12465</name>
</gene>
<evidence type="ECO:0008006" key="3">
    <source>
        <dbReference type="Google" id="ProtNLM"/>
    </source>
</evidence>
<evidence type="ECO:0000313" key="2">
    <source>
        <dbReference type="Proteomes" id="UP000193529"/>
    </source>
</evidence>
<dbReference type="SUPFAM" id="SSF140453">
    <property type="entry name" value="EsxAB dimer-like"/>
    <property type="match status" value="1"/>
</dbReference>
<evidence type="ECO:0000313" key="1">
    <source>
        <dbReference type="EMBL" id="ORW22980.1"/>
    </source>
</evidence>
<dbReference type="EMBL" id="LQPJ01000111">
    <property type="protein sequence ID" value="ORW22980.1"/>
    <property type="molecule type" value="Genomic_DNA"/>
</dbReference>
<comment type="caution">
    <text evidence="1">The sequence shown here is derived from an EMBL/GenBank/DDBJ whole genome shotgun (WGS) entry which is preliminary data.</text>
</comment>
<dbReference type="Pfam" id="PF10824">
    <property type="entry name" value="T7SS_ESX_EspC"/>
    <property type="match status" value="1"/>
</dbReference>
<dbReference type="InterPro" id="IPR022536">
    <property type="entry name" value="EspC"/>
</dbReference>
<keyword evidence="2" id="KW-1185">Reference proteome</keyword>
<name>A0A1X1ZI33_9MYCO</name>
<accession>A0A1X1ZI33</accession>
<proteinExistence type="predicted"/>
<protein>
    <recommendedName>
        <fullName evidence="3">ESX-1 secretion-associated protein</fullName>
    </recommendedName>
</protein>
<sequence length="112" mass="11929">MVMDGNLEVDAVHLRLAGQEADTHADNFLAGHVAAHERIAAAQTGFIGESAAALAELAAHWKDETAAHHREVSEHAEKFRTAAGEYETTDTDAEATIDATVSDLAERMGMGM</sequence>
<dbReference type="GO" id="GO:0009306">
    <property type="term" value="P:protein secretion"/>
    <property type="evidence" value="ECO:0007669"/>
    <property type="project" value="InterPro"/>
</dbReference>
<dbReference type="Gene3D" id="1.10.287.1060">
    <property type="entry name" value="ESAT-6-like"/>
    <property type="match status" value="1"/>
</dbReference>
<organism evidence="1 2">
    <name type="scientific">Mycobacterium palustre</name>
    <dbReference type="NCBI Taxonomy" id="153971"/>
    <lineage>
        <taxon>Bacteria</taxon>
        <taxon>Bacillati</taxon>
        <taxon>Actinomycetota</taxon>
        <taxon>Actinomycetes</taxon>
        <taxon>Mycobacteriales</taxon>
        <taxon>Mycobacteriaceae</taxon>
        <taxon>Mycobacterium</taxon>
        <taxon>Mycobacterium simiae complex</taxon>
    </lineage>
</organism>
<dbReference type="Proteomes" id="UP000193529">
    <property type="component" value="Unassembled WGS sequence"/>
</dbReference>
<dbReference type="InterPro" id="IPR036689">
    <property type="entry name" value="ESAT-6-like_sf"/>
</dbReference>
<dbReference type="AlphaFoldDB" id="A0A1X1ZI33"/>
<dbReference type="STRING" id="153971.AWC19_12465"/>